<sequence length="231" mass="24670">MEKDFWQGVRDALPTALGYISIGLACGVVASPYLSPVEMALMSILVYAGAAQFAMISLIAAHSSILNMALTVCLINLRNMLMSLHTSSDFKDASLAHTIGIGSLLTDESYGVYLSEKLKTDTITVPWMHGNNLVGYVAWISATVIGTALGSLLPDPKAFGLDFALVAMFIGIFAAQFQGMQLTEKTKTMLMVLLAVAVSFFLLLFFVSQPLAVLAATLIGCFVGVVCDARE</sequence>
<keyword evidence="3" id="KW-0813">Transport</keyword>
<keyword evidence="5 8" id="KW-0812">Transmembrane</keyword>
<dbReference type="GO" id="GO:1903785">
    <property type="term" value="P:L-valine transmembrane transport"/>
    <property type="evidence" value="ECO:0007669"/>
    <property type="project" value="TreeGrafter"/>
</dbReference>
<keyword evidence="7 8" id="KW-0472">Membrane</keyword>
<evidence type="ECO:0000313" key="9">
    <source>
        <dbReference type="EMBL" id="RHC96417.1"/>
    </source>
</evidence>
<dbReference type="PROSITE" id="PS51257">
    <property type="entry name" value="PROKAR_LIPOPROTEIN"/>
    <property type="match status" value="1"/>
</dbReference>
<dbReference type="PANTHER" id="PTHR34979:SF1">
    <property type="entry name" value="INNER MEMBRANE PROTEIN YGAZ"/>
    <property type="match status" value="1"/>
</dbReference>
<name>A0A414CMZ6_STRPA</name>
<evidence type="ECO:0000256" key="7">
    <source>
        <dbReference type="ARBA" id="ARBA00023136"/>
    </source>
</evidence>
<evidence type="ECO:0000256" key="3">
    <source>
        <dbReference type="ARBA" id="ARBA00022448"/>
    </source>
</evidence>
<dbReference type="AlphaFoldDB" id="A0A414CMZ6"/>
<organism evidence="9 10">
    <name type="scientific">Streptococcus parasanguinis</name>
    <dbReference type="NCBI Taxonomy" id="1318"/>
    <lineage>
        <taxon>Bacteria</taxon>
        <taxon>Bacillati</taxon>
        <taxon>Bacillota</taxon>
        <taxon>Bacilli</taxon>
        <taxon>Lactobacillales</taxon>
        <taxon>Streptococcaceae</taxon>
        <taxon>Streptococcus</taxon>
    </lineage>
</organism>
<feature type="transmembrane region" description="Helical" evidence="8">
    <location>
        <begin position="159"/>
        <end position="177"/>
    </location>
</feature>
<dbReference type="PANTHER" id="PTHR34979">
    <property type="entry name" value="INNER MEMBRANE PROTEIN YGAZ"/>
    <property type="match status" value="1"/>
</dbReference>
<comment type="similarity">
    <text evidence="2">Belongs to the AzlC family.</text>
</comment>
<reference evidence="9 10" key="1">
    <citation type="submission" date="2018-08" db="EMBL/GenBank/DDBJ databases">
        <title>A genome reference for cultivated species of the human gut microbiota.</title>
        <authorList>
            <person name="Zou Y."/>
            <person name="Xue W."/>
            <person name="Luo G."/>
        </authorList>
    </citation>
    <scope>NUCLEOTIDE SEQUENCE [LARGE SCALE GENOMIC DNA]</scope>
    <source>
        <strain evidence="9 10">AM33-3BH</strain>
    </source>
</reference>
<dbReference type="GO" id="GO:0005886">
    <property type="term" value="C:plasma membrane"/>
    <property type="evidence" value="ECO:0007669"/>
    <property type="project" value="UniProtKB-SubCell"/>
</dbReference>
<evidence type="ECO:0000313" key="10">
    <source>
        <dbReference type="Proteomes" id="UP000285773"/>
    </source>
</evidence>
<feature type="transmembrane region" description="Helical" evidence="8">
    <location>
        <begin position="12"/>
        <end position="34"/>
    </location>
</feature>
<feature type="transmembrane region" description="Helical" evidence="8">
    <location>
        <begin position="54"/>
        <end position="77"/>
    </location>
</feature>
<evidence type="ECO:0000256" key="4">
    <source>
        <dbReference type="ARBA" id="ARBA00022475"/>
    </source>
</evidence>
<dbReference type="Proteomes" id="UP000285773">
    <property type="component" value="Unassembled WGS sequence"/>
</dbReference>
<dbReference type="Pfam" id="PF03591">
    <property type="entry name" value="AzlC"/>
    <property type="match status" value="1"/>
</dbReference>
<accession>A0A414CMZ6</accession>
<dbReference type="RefSeq" id="WP_118095575.1">
    <property type="nucleotide sequence ID" value="NZ_JAJCND010000029.1"/>
</dbReference>
<proteinExistence type="inferred from homology"/>
<keyword evidence="4" id="KW-1003">Cell membrane</keyword>
<protein>
    <submittedName>
        <fullName evidence="9">Branched-chain amino acid ABC transporter permease</fullName>
    </submittedName>
</protein>
<feature type="transmembrane region" description="Helical" evidence="8">
    <location>
        <begin position="133"/>
        <end position="153"/>
    </location>
</feature>
<feature type="transmembrane region" description="Helical" evidence="8">
    <location>
        <begin position="189"/>
        <end position="206"/>
    </location>
</feature>
<evidence type="ECO:0000256" key="8">
    <source>
        <dbReference type="SAM" id="Phobius"/>
    </source>
</evidence>
<comment type="caution">
    <text evidence="9">The sequence shown here is derived from an EMBL/GenBank/DDBJ whole genome shotgun (WGS) entry which is preliminary data.</text>
</comment>
<evidence type="ECO:0000256" key="6">
    <source>
        <dbReference type="ARBA" id="ARBA00022989"/>
    </source>
</evidence>
<dbReference type="EMBL" id="QSIO01000001">
    <property type="protein sequence ID" value="RHC96417.1"/>
    <property type="molecule type" value="Genomic_DNA"/>
</dbReference>
<evidence type="ECO:0000256" key="5">
    <source>
        <dbReference type="ARBA" id="ARBA00022692"/>
    </source>
</evidence>
<comment type="subcellular location">
    <subcellularLocation>
        <location evidence="1">Cell membrane</location>
        <topology evidence="1">Multi-pass membrane protein</topology>
    </subcellularLocation>
</comment>
<dbReference type="InterPro" id="IPR011606">
    <property type="entry name" value="Brnchd-chn_aa_trnsp_permease"/>
</dbReference>
<keyword evidence="6 8" id="KW-1133">Transmembrane helix</keyword>
<evidence type="ECO:0000256" key="2">
    <source>
        <dbReference type="ARBA" id="ARBA00010735"/>
    </source>
</evidence>
<gene>
    <name evidence="9" type="ORF">DW820_04655</name>
</gene>
<evidence type="ECO:0000256" key="1">
    <source>
        <dbReference type="ARBA" id="ARBA00004651"/>
    </source>
</evidence>